<feature type="transmembrane region" description="Helical" evidence="1">
    <location>
        <begin position="554"/>
        <end position="574"/>
    </location>
</feature>
<feature type="transmembrane region" description="Helical" evidence="1">
    <location>
        <begin position="14"/>
        <end position="37"/>
    </location>
</feature>
<accession>C4M5Y4</accession>
<evidence type="ECO:0000256" key="1">
    <source>
        <dbReference type="SAM" id="Phobius"/>
    </source>
</evidence>
<keyword evidence="1" id="KW-0812">Transmembrane</keyword>
<dbReference type="Gene3D" id="3.60.21.10">
    <property type="match status" value="1"/>
</dbReference>
<dbReference type="VEuPathDB" id="AmoebaDB:EHI_137250"/>
<evidence type="ECO:0000259" key="2">
    <source>
        <dbReference type="Pfam" id="PF00149"/>
    </source>
</evidence>
<evidence type="ECO:0000313" key="3">
    <source>
        <dbReference type="EMBL" id="EAL47191.2"/>
    </source>
</evidence>
<dbReference type="GO" id="GO:0016787">
    <property type="term" value="F:hydrolase activity"/>
    <property type="evidence" value="ECO:0007669"/>
    <property type="project" value="InterPro"/>
</dbReference>
<name>C4M5Y4_ENTH1</name>
<dbReference type="KEGG" id="ehi:EHI_137250"/>
<organism evidence="3 4">
    <name type="scientific">Entamoeba histolytica (strain ATCC 30459 / HM-1:IMSS / ABRM)</name>
    <dbReference type="NCBI Taxonomy" id="294381"/>
    <lineage>
        <taxon>Eukaryota</taxon>
        <taxon>Amoebozoa</taxon>
        <taxon>Evosea</taxon>
        <taxon>Archamoebae</taxon>
        <taxon>Mastigamoebida</taxon>
        <taxon>Entamoebidae</taxon>
        <taxon>Entamoeba</taxon>
    </lineage>
</organism>
<dbReference type="InterPro" id="IPR004843">
    <property type="entry name" value="Calcineurin-like_PHP"/>
</dbReference>
<dbReference type="AlphaFoldDB" id="C4M5Y4"/>
<dbReference type="VEuPathDB" id="AmoebaDB:EHI5A_110510"/>
<feature type="transmembrane region" description="Helical" evidence="1">
    <location>
        <begin position="403"/>
        <end position="425"/>
    </location>
</feature>
<sequence>MVNTWLNYLRNREFIQCIITIQTFLIYIVFIFISILVNLPKEAPLRVISPTEQYFTLLQISDIHINMFTDLSQVANLKEFCDQLPLIQPDTVIVTGDICHGRKNGIGFYPEKHKGDYDLYNNTVHECLNKFSVPWFDLRGNHDVDGVYGRNNEHMLVDSYLFSHMNAMDISTLELRKGNTSALIIGCDNYLNAMISMETEGYLSEQSINKIISFLERNNTYKIVATHHPSMGIISDDKKYLGEKIEEYFGKKNPISLHICGHYHMDEMAAYHHHYFEAELVTLQYGKYRVIVLKNKVAYFGDFIIGELPIIPICPGENVQQCNQTEIFIGWKVDKVEVYGKESHQKIVLSSKDQRLWISPILLSESISVTVSFSSNQIVKDFTFGKQYLHLKGIVINLKMRDVAIALSALSFCLFSIRIIGGLLTQKFIVMKKFTLFEHYSYASRSTLLLCLIVSIIFYFIPIIIGYNSFEVSDTKILIYCGVNFAKIGVYGSHFLTHGYALHFIVIIILWTFLWTVCHSNRLNIHRAKLGIDVLWCFFIGISVFYSFTISISIFFFSPLTYLQLVLLCIANYIQWFNQKKILSHQQPLNESVNENGFVQMEDQMDKFLFPSYQIVNEQLKIIFFEKN</sequence>
<dbReference type="InterPro" id="IPR029052">
    <property type="entry name" value="Metallo-depent_PP-like"/>
</dbReference>
<dbReference type="OMA" id="CETTEIY"/>
<dbReference type="RefSeq" id="XP_652577.2">
    <property type="nucleotide sequence ID" value="XM_647485.2"/>
</dbReference>
<proteinExistence type="predicted"/>
<evidence type="ECO:0000313" key="4">
    <source>
        <dbReference type="Proteomes" id="UP000001926"/>
    </source>
</evidence>
<gene>
    <name evidence="3" type="ORF">EHI_137250</name>
</gene>
<dbReference type="HOGENOM" id="CLU_435780_0_0_1"/>
<dbReference type="VEuPathDB" id="AmoebaDB:EHI7A_073830"/>
<dbReference type="VEuPathDB" id="AmoebaDB:KM1_108620"/>
<feature type="domain" description="Calcineurin-like phosphoesterase" evidence="2">
    <location>
        <begin position="56"/>
        <end position="265"/>
    </location>
</feature>
<dbReference type="VEuPathDB" id="AmoebaDB:EHI8A_076010"/>
<keyword evidence="1" id="KW-1133">Transmembrane helix</keyword>
<dbReference type="PANTHER" id="PTHR14795:SF0">
    <property type="entry name" value="TRANSMEMBRANE PROTEIN 62"/>
    <property type="match status" value="1"/>
</dbReference>
<dbReference type="Pfam" id="PF00149">
    <property type="entry name" value="Metallophos"/>
    <property type="match status" value="1"/>
</dbReference>
<feature type="transmembrane region" description="Helical" evidence="1">
    <location>
        <begin position="446"/>
        <end position="467"/>
    </location>
</feature>
<feature type="transmembrane region" description="Helical" evidence="1">
    <location>
        <begin position="500"/>
        <end position="518"/>
    </location>
</feature>
<dbReference type="EMBL" id="DS571287">
    <property type="protein sequence ID" value="EAL47191.2"/>
    <property type="molecule type" value="Genomic_DNA"/>
</dbReference>
<keyword evidence="4" id="KW-1185">Reference proteome</keyword>
<protein>
    <submittedName>
        <fullName evidence="3">Ser/thr protein phosphatase family protein</fullName>
    </submittedName>
</protein>
<dbReference type="InParanoid" id="C4M5Y4"/>
<dbReference type="OrthoDB" id="27234at2759"/>
<dbReference type="GeneID" id="3406887"/>
<dbReference type="PANTHER" id="PTHR14795">
    <property type="entry name" value="HELICASE RELATED"/>
    <property type="match status" value="1"/>
</dbReference>
<feature type="transmembrane region" description="Helical" evidence="1">
    <location>
        <begin position="530"/>
        <end position="548"/>
    </location>
</feature>
<keyword evidence="1" id="KW-0472">Membrane</keyword>
<reference evidence="3" key="2">
    <citation type="submission" date="2007-03" db="EMBL/GenBank/DDBJ databases">
        <authorList>
            <person name="Lorenzi H."/>
            <person name="Amedeo P."/>
            <person name="Inman J."/>
            <person name="Schobel S."/>
            <person name="Caler E."/>
        </authorList>
    </citation>
    <scope>GENOME REANNOTATION</scope>
    <source>
        <strain evidence="3">HM-1:IMSS</strain>
    </source>
</reference>
<dbReference type="SUPFAM" id="SSF56300">
    <property type="entry name" value="Metallo-dependent phosphatases"/>
    <property type="match status" value="1"/>
</dbReference>
<dbReference type="Proteomes" id="UP000001926">
    <property type="component" value="Partially assembled WGS sequence"/>
</dbReference>
<dbReference type="STRING" id="5759.C4M5Y4"/>
<reference evidence="3" key="1">
    <citation type="journal article" date="2005" name="Nature">
        <title>The genome of the protist parasite Entamoeba histolytica.</title>
        <authorList>
            <person name="Loftus B."/>
            <person name="Anderson I."/>
            <person name="Davies R."/>
            <person name="Alsmark U.C."/>
            <person name="Samuelson J."/>
            <person name="Amedeo P."/>
            <person name="Roncaglia P."/>
            <person name="Berriman M."/>
            <person name="Hirt R.P."/>
            <person name="Mann B.J."/>
            <person name="Nozaki T."/>
            <person name="Suh B."/>
            <person name="Pop M."/>
            <person name="Duchene M."/>
            <person name="Ackers J."/>
            <person name="Tannich E."/>
            <person name="Leippe M."/>
            <person name="Hofer M."/>
            <person name="Bruchhaus I."/>
            <person name="Willhoeft U."/>
            <person name="Bhattacharya A."/>
            <person name="Chillingworth T."/>
            <person name="Churcher C."/>
            <person name="Hance Z."/>
            <person name="Harris B."/>
            <person name="Harris D."/>
            <person name="Jagels K."/>
            <person name="Moule S."/>
            <person name="Mungall K."/>
            <person name="Ormond D."/>
            <person name="Squares R."/>
            <person name="Whitehead S."/>
            <person name="Quail M.A."/>
            <person name="Rabbinowitsch E."/>
            <person name="Norbertczak H."/>
            <person name="Price C."/>
            <person name="Wang Z."/>
            <person name="Guillen N."/>
            <person name="Gilchrist C."/>
            <person name="Stroup S.E."/>
            <person name="Bhattacharya S."/>
            <person name="Lohia A."/>
            <person name="Foster P.G."/>
            <person name="Sicheritz-Ponten T."/>
            <person name="Weber C."/>
            <person name="Singh U."/>
            <person name="Mukherjee C."/>
            <person name="El-Sayed N.M."/>
            <person name="Petri W.A.Jr."/>
            <person name="Clark C.G."/>
            <person name="Embley T.M."/>
            <person name="Barrell B."/>
            <person name="Fraser C.M."/>
            <person name="Hall N."/>
        </authorList>
    </citation>
    <scope>NUCLEOTIDE SEQUENCE [LARGE SCALE GENOMIC DNA]</scope>
    <source>
        <strain evidence="3">HM-1:IMSS</strain>
    </source>
</reference>